<feature type="coiled-coil region" evidence="1">
    <location>
        <begin position="71"/>
        <end position="126"/>
    </location>
</feature>
<keyword evidence="3" id="KW-0812">Transmembrane</keyword>
<dbReference type="CDD" id="cd16430">
    <property type="entry name" value="TraB"/>
    <property type="match status" value="1"/>
</dbReference>
<dbReference type="Proteomes" id="UP000008199">
    <property type="component" value="Plasmid pSE11-2"/>
</dbReference>
<protein>
    <submittedName>
        <fullName evidence="4">TraB protein</fullName>
    </submittedName>
</protein>
<keyword evidence="1" id="KW-0175">Coiled coil</keyword>
<gene>
    <name evidence="4" type="ordered locus">ECSE_P2-0062</name>
</gene>
<dbReference type="AlphaFoldDB" id="A0A979GJT6"/>
<name>A0A979GJT6_ECOSE</name>
<geneLocation type="plasmid" evidence="4 5">
    <name>pSE11-2</name>
</geneLocation>
<dbReference type="RefSeq" id="WP_000024511.1">
    <property type="nucleotide sequence ID" value="NC_011413.1"/>
</dbReference>
<keyword evidence="4" id="KW-0614">Plasmid</keyword>
<feature type="transmembrane region" description="Helical" evidence="3">
    <location>
        <begin position="12"/>
        <end position="33"/>
    </location>
</feature>
<evidence type="ECO:0000313" key="5">
    <source>
        <dbReference type="Proteomes" id="UP000008199"/>
    </source>
</evidence>
<dbReference type="KEGG" id="ecy:ECSE_P2-0062"/>
<accession>A0A979GJT6</accession>
<sequence length="448" mass="47070">MANVNQLVRRKQNLRMAVIALGISAVGAGAWYMSTVKSSGKAAQTQQKAPPPNMTGVVSQTFDKKVSDAAVADIQHTASEAEKKLKAFESRLAKMEQREQDYRAKIEEQENELAILRAEQEAMKENGGPELPAGQPVPSFGTGSSVPPPTAFYQPGGGGEANNLAPVTQYQVTPQPKKGLSSMTVDYGEKSAVSDKPLLPYIPSASFAPAVVIEGADANASVTGNSDPSPMQFRLTGLVRMPNDKTYDLTGCMVTAGAYGDISSERALIRTDRLSCHKNGHVIDMPFKGHVSFKGKNGIKGEPVMRNGKIIGWAFAAGAVDGIGSGVAKIGQETPGAGAVASVSGSTVMNGALGGGASQVGKTLSDYYIKRAEQYHPVIPVGAGTEVTVVFQEGFQLKYTDEDKASTPARQAKAVVDNGIQVSQQMLRELNLGDAVPQSAGQSGGQQQ</sequence>
<dbReference type="Pfam" id="PF03743">
    <property type="entry name" value="TrbI"/>
    <property type="match status" value="1"/>
</dbReference>
<reference evidence="4 5" key="1">
    <citation type="journal article" date="2008" name="DNA Res.">
        <title>Complete genome sequence and comparative analysis of the wild-type commensal Escherichia coli strain SE11 isolated from a healthy adult.</title>
        <authorList>
            <person name="Oshima K."/>
            <person name="Toh H."/>
            <person name="Ogura Y."/>
            <person name="Sasamoto H."/>
            <person name="Morita H."/>
            <person name="Park S.-H."/>
            <person name="Ooka T."/>
            <person name="Iyoda S."/>
            <person name="Taylor T.D."/>
            <person name="Hayashi T."/>
            <person name="Itoh K."/>
            <person name="Hattori M."/>
        </authorList>
    </citation>
    <scope>NUCLEOTIDE SEQUENCE [LARGE SCALE GENOMIC DNA]</scope>
    <source>
        <strain evidence="4 5">SE11</strain>
    </source>
</reference>
<keyword evidence="3" id="KW-1133">Transmembrane helix</keyword>
<evidence type="ECO:0000256" key="2">
    <source>
        <dbReference type="SAM" id="MobiDB-lite"/>
    </source>
</evidence>
<dbReference type="NCBIfam" id="NF010289">
    <property type="entry name" value="PRK13729.1"/>
    <property type="match status" value="1"/>
</dbReference>
<proteinExistence type="predicted"/>
<organism evidence="4 5">
    <name type="scientific">Escherichia coli (strain SE11)</name>
    <dbReference type="NCBI Taxonomy" id="409438"/>
    <lineage>
        <taxon>Bacteria</taxon>
        <taxon>Pseudomonadati</taxon>
        <taxon>Pseudomonadota</taxon>
        <taxon>Gammaproteobacteria</taxon>
        <taxon>Enterobacterales</taxon>
        <taxon>Enterobacteriaceae</taxon>
        <taxon>Escherichia</taxon>
    </lineage>
</organism>
<feature type="region of interest" description="Disordered" evidence="2">
    <location>
        <begin position="138"/>
        <end position="163"/>
    </location>
</feature>
<evidence type="ECO:0000313" key="4">
    <source>
        <dbReference type="EMBL" id="BAG80389.1"/>
    </source>
</evidence>
<evidence type="ECO:0000256" key="3">
    <source>
        <dbReference type="SAM" id="Phobius"/>
    </source>
</evidence>
<dbReference type="InterPro" id="IPR005498">
    <property type="entry name" value="T4SS_VirB10/TraB/TrbI"/>
</dbReference>
<evidence type="ECO:0000256" key="1">
    <source>
        <dbReference type="SAM" id="Coils"/>
    </source>
</evidence>
<keyword evidence="3" id="KW-0472">Membrane</keyword>
<dbReference type="EMBL" id="AP009242">
    <property type="protein sequence ID" value="BAG80389.1"/>
    <property type="molecule type" value="Genomic_DNA"/>
</dbReference>